<evidence type="ECO:0000313" key="2">
    <source>
        <dbReference type="Proteomes" id="UP000006038"/>
    </source>
</evidence>
<keyword evidence="2" id="KW-1185">Reference proteome</keyword>
<dbReference type="EnsemblPlants" id="OB03G30190.1">
    <property type="protein sequence ID" value="OB03G30190.1"/>
    <property type="gene ID" value="OB03G30190"/>
</dbReference>
<sequence length="61" mass="6861">MKLKSQLSYHPLDQLQLYSSKRKNKKPILIVLHLYYSAPAASNLISLQCCQSVICVSLALV</sequence>
<organism evidence="1">
    <name type="scientific">Oryza brachyantha</name>
    <name type="common">malo sina</name>
    <dbReference type="NCBI Taxonomy" id="4533"/>
    <lineage>
        <taxon>Eukaryota</taxon>
        <taxon>Viridiplantae</taxon>
        <taxon>Streptophyta</taxon>
        <taxon>Embryophyta</taxon>
        <taxon>Tracheophyta</taxon>
        <taxon>Spermatophyta</taxon>
        <taxon>Magnoliopsida</taxon>
        <taxon>Liliopsida</taxon>
        <taxon>Poales</taxon>
        <taxon>Poaceae</taxon>
        <taxon>BOP clade</taxon>
        <taxon>Oryzoideae</taxon>
        <taxon>Oryzeae</taxon>
        <taxon>Oryzinae</taxon>
        <taxon>Oryza</taxon>
    </lineage>
</organism>
<reference evidence="1" key="2">
    <citation type="submission" date="2013-04" db="UniProtKB">
        <authorList>
            <consortium name="EnsemblPlants"/>
        </authorList>
    </citation>
    <scope>IDENTIFICATION</scope>
</reference>
<reference evidence="1" key="1">
    <citation type="journal article" date="2013" name="Nat. Commun.">
        <title>Whole-genome sequencing of Oryza brachyantha reveals mechanisms underlying Oryza genome evolution.</title>
        <authorList>
            <person name="Chen J."/>
            <person name="Huang Q."/>
            <person name="Gao D."/>
            <person name="Wang J."/>
            <person name="Lang Y."/>
            <person name="Liu T."/>
            <person name="Li B."/>
            <person name="Bai Z."/>
            <person name="Luis Goicoechea J."/>
            <person name="Liang C."/>
            <person name="Chen C."/>
            <person name="Zhang W."/>
            <person name="Sun S."/>
            <person name="Liao Y."/>
            <person name="Zhang X."/>
            <person name="Yang L."/>
            <person name="Song C."/>
            <person name="Wang M."/>
            <person name="Shi J."/>
            <person name="Liu G."/>
            <person name="Liu J."/>
            <person name="Zhou H."/>
            <person name="Zhou W."/>
            <person name="Yu Q."/>
            <person name="An N."/>
            <person name="Chen Y."/>
            <person name="Cai Q."/>
            <person name="Wang B."/>
            <person name="Liu B."/>
            <person name="Min J."/>
            <person name="Huang Y."/>
            <person name="Wu H."/>
            <person name="Li Z."/>
            <person name="Zhang Y."/>
            <person name="Yin Y."/>
            <person name="Song W."/>
            <person name="Jiang J."/>
            <person name="Jackson S.A."/>
            <person name="Wing R.A."/>
            <person name="Wang J."/>
            <person name="Chen M."/>
        </authorList>
    </citation>
    <scope>NUCLEOTIDE SEQUENCE [LARGE SCALE GENOMIC DNA]</scope>
    <source>
        <strain evidence="1">cv. IRGC 101232</strain>
    </source>
</reference>
<evidence type="ECO:0000313" key="1">
    <source>
        <dbReference type="EnsemblPlants" id="OB03G30190.1"/>
    </source>
</evidence>
<dbReference type="HOGENOM" id="CLU_2929657_0_0_1"/>
<accession>J3LPP3</accession>
<proteinExistence type="predicted"/>
<dbReference type="AlphaFoldDB" id="J3LPP3"/>
<dbReference type="Gramene" id="OB03G30190.1">
    <property type="protein sequence ID" value="OB03G30190.1"/>
    <property type="gene ID" value="OB03G30190"/>
</dbReference>
<name>J3LPP3_ORYBR</name>
<protein>
    <submittedName>
        <fullName evidence="1">Uncharacterized protein</fullName>
    </submittedName>
</protein>
<dbReference type="Proteomes" id="UP000006038">
    <property type="component" value="Chromosome 3"/>
</dbReference>